<protein>
    <submittedName>
        <fullName evidence="2">Glucose/arabinose dehydrogenase, beta-propeller fold</fullName>
    </submittedName>
</protein>
<dbReference type="Pfam" id="PF22807">
    <property type="entry name" value="TrAA12"/>
    <property type="match status" value="1"/>
</dbReference>
<dbReference type="InterPro" id="IPR054539">
    <property type="entry name" value="Beta-prop_PDH"/>
</dbReference>
<dbReference type="PANTHER" id="PTHR33546:SF1">
    <property type="entry name" value="LARGE, MULTIFUNCTIONAL SECRETED PROTEIN"/>
    <property type="match status" value="1"/>
</dbReference>
<proteinExistence type="predicted"/>
<dbReference type="InterPro" id="IPR011042">
    <property type="entry name" value="6-blade_b-propeller_TolB-like"/>
</dbReference>
<evidence type="ECO:0000313" key="2">
    <source>
        <dbReference type="EMBL" id="SMO36411.1"/>
    </source>
</evidence>
<dbReference type="EMBL" id="FXTH01000001">
    <property type="protein sequence ID" value="SMO36411.1"/>
    <property type="molecule type" value="Genomic_DNA"/>
</dbReference>
<dbReference type="Gene3D" id="2.120.10.30">
    <property type="entry name" value="TolB, C-terminal domain"/>
    <property type="match status" value="1"/>
</dbReference>
<dbReference type="SUPFAM" id="SSF50952">
    <property type="entry name" value="Soluble quinoprotein glucose dehydrogenase"/>
    <property type="match status" value="1"/>
</dbReference>
<dbReference type="Proteomes" id="UP000317593">
    <property type="component" value="Unassembled WGS sequence"/>
</dbReference>
<reference evidence="2 3" key="1">
    <citation type="submission" date="2017-05" db="EMBL/GenBank/DDBJ databases">
        <authorList>
            <person name="Varghese N."/>
            <person name="Submissions S."/>
        </authorList>
    </citation>
    <scope>NUCLEOTIDE SEQUENCE [LARGE SCALE GENOMIC DNA]</scope>
    <source>
        <strain evidence="2 3">DSM 21194</strain>
    </source>
</reference>
<evidence type="ECO:0000313" key="3">
    <source>
        <dbReference type="Proteomes" id="UP000317593"/>
    </source>
</evidence>
<sequence length="367" mass="41059">MGLTVFGVLWGCTSFDSNAQQVLEKLQLPEGFAIEVYAGEVPNVRQMVLGAPGVVYAGSRDAGKVYAIIDQDNDFHADTVYTVDEDLRLPSGVAYRDGALYVGAVSRILRYDNIDDRLEDPPDPVVVTDSYPTEGHHGWKFIAFGPDDKLYVPVGAPCNICNPGEEIYATITRVNPDGTGREIVAHGVRNSVGFDWHPETGELWFTDNGRDWLGDNQPPCELNHVSEDGQHFGYPYKHGADIWDPEFGEEAKRAGQSFQPPEQELGPHVAPLGMMFYTGSMFPDEYRRQIFIAEHGSWNRSQKIGYRITVVSLKNREPVSYDSFIEGWLQDNDAVWGRPVDLLQMPDGSLLISDDHRGVIYRVTYNP</sequence>
<dbReference type="AlphaFoldDB" id="A0A521ANT7"/>
<feature type="domain" description="Pyrroloquinoline quinone-dependent pyranose dehydrogenase beta-propeller" evidence="1">
    <location>
        <begin position="28"/>
        <end position="364"/>
    </location>
</feature>
<gene>
    <name evidence="2" type="ORF">SAMN06265218_101237</name>
</gene>
<dbReference type="InterPro" id="IPR011041">
    <property type="entry name" value="Quinoprot_gluc/sorb_DH_b-prop"/>
</dbReference>
<evidence type="ECO:0000259" key="1">
    <source>
        <dbReference type="Pfam" id="PF22807"/>
    </source>
</evidence>
<dbReference type="PANTHER" id="PTHR33546">
    <property type="entry name" value="LARGE, MULTIFUNCTIONAL SECRETED PROTEIN-RELATED"/>
    <property type="match status" value="1"/>
</dbReference>
<name>A0A521ANT7_9BACT</name>
<keyword evidence="3" id="KW-1185">Reference proteome</keyword>
<organism evidence="2 3">
    <name type="scientific">Fodinibius sediminis</name>
    <dbReference type="NCBI Taxonomy" id="1214077"/>
    <lineage>
        <taxon>Bacteria</taxon>
        <taxon>Pseudomonadati</taxon>
        <taxon>Balneolota</taxon>
        <taxon>Balneolia</taxon>
        <taxon>Balneolales</taxon>
        <taxon>Balneolaceae</taxon>
        <taxon>Fodinibius</taxon>
    </lineage>
</organism>
<accession>A0A521ANT7</accession>